<gene>
    <name evidence="1" type="ORF">C7450_11071</name>
</gene>
<dbReference type="RefSeq" id="WP_146227464.1">
    <property type="nucleotide sequence ID" value="NZ_JAHBRY010000003.1"/>
</dbReference>
<evidence type="ECO:0000313" key="1">
    <source>
        <dbReference type="EMBL" id="PXW55132.1"/>
    </source>
</evidence>
<evidence type="ECO:0000313" key="2">
    <source>
        <dbReference type="Proteomes" id="UP000248021"/>
    </source>
</evidence>
<sequence>MSSFVFGVIRSNLFATSNEVWRELCKRLIEIGMDNNTFFQFGWGISQPDVRRMIEEEAGSIDMTHMMPFLLLANPFDDTSDTLFQGTPLIEAIDDSSKFRPVIARICNSLGRASSMTGGELLLFLSYGYSIRSDFSRRESDLGSLGNSLFTLLDGKYTLPSAIFVVKFGDI</sequence>
<dbReference type="Proteomes" id="UP000248021">
    <property type="component" value="Unassembled WGS sequence"/>
</dbReference>
<protein>
    <submittedName>
        <fullName evidence="1">Uncharacterized protein</fullName>
    </submittedName>
</protein>
<comment type="caution">
    <text evidence="1">The sequence shown here is derived from an EMBL/GenBank/DDBJ whole genome shotgun (WGS) entry which is preliminary data.</text>
</comment>
<name>A0A2V3TZ11_9HYPH</name>
<dbReference type="EMBL" id="QJJK01000010">
    <property type="protein sequence ID" value="PXW55132.1"/>
    <property type="molecule type" value="Genomic_DNA"/>
</dbReference>
<reference evidence="1 2" key="1">
    <citation type="submission" date="2018-05" db="EMBL/GenBank/DDBJ databases">
        <title>Genomic Encyclopedia of Type Strains, Phase IV (KMG-IV): sequencing the most valuable type-strain genomes for metagenomic binning, comparative biology and taxonomic classification.</title>
        <authorList>
            <person name="Goeker M."/>
        </authorList>
    </citation>
    <scope>NUCLEOTIDE SEQUENCE [LARGE SCALE GENOMIC DNA]</scope>
    <source>
        <strain evidence="1 2">DSM 6462</strain>
    </source>
</reference>
<organism evidence="1 2">
    <name type="scientific">Chelatococcus asaccharovorans</name>
    <dbReference type="NCBI Taxonomy" id="28210"/>
    <lineage>
        <taxon>Bacteria</taxon>
        <taxon>Pseudomonadati</taxon>
        <taxon>Pseudomonadota</taxon>
        <taxon>Alphaproteobacteria</taxon>
        <taxon>Hyphomicrobiales</taxon>
        <taxon>Chelatococcaceae</taxon>
        <taxon>Chelatococcus</taxon>
    </lineage>
</organism>
<proteinExistence type="predicted"/>
<dbReference type="AlphaFoldDB" id="A0A2V3TZ11"/>
<accession>A0A2V3TZ11</accession>
<keyword evidence="2" id="KW-1185">Reference proteome</keyword>